<comment type="subcellular location">
    <subcellularLocation>
        <location evidence="1">Cytoplasm</location>
        <location evidence="1">Cytosol</location>
    </subcellularLocation>
</comment>
<dbReference type="SMART" id="SM00849">
    <property type="entry name" value="Lactamase_B"/>
    <property type="match status" value="1"/>
</dbReference>
<comment type="subunit">
    <text evidence="2">Homodimer.</text>
</comment>
<comment type="catalytic activity">
    <reaction evidence="5">
        <text>a ribonucleotidyl-ribonucleotide-RNA + H2O = a 3'-end ribonucleotide-RNA + a 5'-end 5'-phospho-ribonucleoside-RNA + H(+)</text>
        <dbReference type="Rhea" id="RHEA:68096"/>
        <dbReference type="Rhea" id="RHEA-COMP:15179"/>
        <dbReference type="Rhea" id="RHEA-COMP:17355"/>
        <dbReference type="Rhea" id="RHEA-COMP:17428"/>
        <dbReference type="ChEBI" id="CHEBI:15377"/>
        <dbReference type="ChEBI" id="CHEBI:15378"/>
        <dbReference type="ChEBI" id="CHEBI:74896"/>
        <dbReference type="ChEBI" id="CHEBI:138282"/>
        <dbReference type="ChEBI" id="CHEBI:173118"/>
    </reaction>
    <physiologicalReaction direction="left-to-right" evidence="5">
        <dbReference type="Rhea" id="RHEA:68097"/>
    </physiologicalReaction>
</comment>
<dbReference type="PANTHER" id="PTHR23200:SF48">
    <property type="entry name" value="METALLO-BETA-LACTAMASE DOMAIN-CONTAINING PROTEIN 1"/>
    <property type="match status" value="1"/>
</dbReference>
<proteinExistence type="predicted"/>
<dbReference type="Gene3D" id="3.60.15.10">
    <property type="entry name" value="Ribonuclease Z/Hydroxyacylglutathione hydrolase-like"/>
    <property type="match status" value="1"/>
</dbReference>
<feature type="domain" description="Metallo-beta-lactamase" evidence="7">
    <location>
        <begin position="40"/>
        <end position="219"/>
    </location>
</feature>
<dbReference type="Proteomes" id="UP000199611">
    <property type="component" value="Unassembled WGS sequence"/>
</dbReference>
<evidence type="ECO:0000259" key="7">
    <source>
        <dbReference type="SMART" id="SM00849"/>
    </source>
</evidence>
<sequence>MPLEYPRVKVIKIGTLRLEPHERPGPTLFGLKGELGIGGGSTVTLVESDRVVLVDTGFDFEECGDETNRKRNAEILEFALRSSGVAPETVDAVFITHWHRDHFGNLSLFPRAEHLVSVPLWEKLGRPGFRPVKDGEEIADGVKVIYTPGHTDHHASVLVAGRLAGLRARIAVAGDAVISYSYFAQGKIWRHNADFYDHRQALESQTRLAELSDIIIPGHGVPFATAPRPKKPLVLKHPSC</sequence>
<evidence type="ECO:0000256" key="2">
    <source>
        <dbReference type="ARBA" id="ARBA00011738"/>
    </source>
</evidence>
<dbReference type="STRING" id="39841.SAMN05660836_02263"/>
<keyword evidence="9" id="KW-1185">Reference proteome</keyword>
<evidence type="ECO:0000313" key="8">
    <source>
        <dbReference type="EMBL" id="SFM99736.1"/>
    </source>
</evidence>
<dbReference type="InterPro" id="IPR001279">
    <property type="entry name" value="Metallo-B-lactamas"/>
</dbReference>
<evidence type="ECO:0000256" key="1">
    <source>
        <dbReference type="ARBA" id="ARBA00004514"/>
    </source>
</evidence>
<gene>
    <name evidence="8" type="ORF">SAMN05660836_02263</name>
</gene>
<name>A0A1I4VF40_9BACT</name>
<dbReference type="InterPro" id="IPR039344">
    <property type="entry name" value="MBLAC1"/>
</dbReference>
<dbReference type="PANTHER" id="PTHR23200">
    <property type="entry name" value="METALLO-BETA-LACTAMASE DOMAIN-CONTAINING PROTEIN 1"/>
    <property type="match status" value="1"/>
</dbReference>
<dbReference type="GO" id="GO:0005829">
    <property type="term" value="C:cytosol"/>
    <property type="evidence" value="ECO:0007669"/>
    <property type="project" value="UniProtKB-SubCell"/>
</dbReference>
<evidence type="ECO:0000313" key="9">
    <source>
        <dbReference type="Proteomes" id="UP000199611"/>
    </source>
</evidence>
<dbReference type="InterPro" id="IPR036866">
    <property type="entry name" value="RibonucZ/Hydroxyglut_hydro"/>
</dbReference>
<protein>
    <recommendedName>
        <fullName evidence="3">Metallo-beta-lactamase domain-containing protein 1</fullName>
    </recommendedName>
    <alternativeName>
        <fullName evidence="4">Endoribonuclease MBLAC1</fullName>
    </alternativeName>
</protein>
<evidence type="ECO:0000256" key="5">
    <source>
        <dbReference type="ARBA" id="ARBA00044690"/>
    </source>
</evidence>
<dbReference type="SUPFAM" id="SSF56281">
    <property type="entry name" value="Metallo-hydrolase/oxidoreductase"/>
    <property type="match status" value="1"/>
</dbReference>
<comment type="function">
    <text evidence="6">Endoribonuclease that catalyzes the hydrolysis of histone-coding pre-mRNA 3'-end. Involved in histone pre-mRNA processing during the S-phase of the cell cycle, which is required for entering/progressing through S-phase. Cleaves histone pre-mRNA at a major and a minor cleavage site after the 5'-ACCCA-3' and the 5'-ACCCACA-3' sequence, respectively, and located downstream of the stem-loop. May require the presence of the HDE element located at the histone pre-RNA 3'-end to avoid non-specific cleavage.</text>
</comment>
<reference evidence="8 9" key="1">
    <citation type="submission" date="2016-10" db="EMBL/GenBank/DDBJ databases">
        <authorList>
            <person name="de Groot N.N."/>
        </authorList>
    </citation>
    <scope>NUCLEOTIDE SEQUENCE [LARGE SCALE GENOMIC DNA]</scope>
    <source>
        <strain evidence="8 9">DSM 9990</strain>
    </source>
</reference>
<evidence type="ECO:0000256" key="3">
    <source>
        <dbReference type="ARBA" id="ARBA00014856"/>
    </source>
</evidence>
<dbReference type="Pfam" id="PF00753">
    <property type="entry name" value="Lactamase_B"/>
    <property type="match status" value="1"/>
</dbReference>
<accession>A0A1I4VF40</accession>
<evidence type="ECO:0000256" key="4">
    <source>
        <dbReference type="ARBA" id="ARBA00032988"/>
    </source>
</evidence>
<dbReference type="AlphaFoldDB" id="A0A1I4VF40"/>
<organism evidence="8 9">
    <name type="scientific">Thermodesulforhabdus norvegica</name>
    <dbReference type="NCBI Taxonomy" id="39841"/>
    <lineage>
        <taxon>Bacteria</taxon>
        <taxon>Pseudomonadati</taxon>
        <taxon>Thermodesulfobacteriota</taxon>
        <taxon>Syntrophobacteria</taxon>
        <taxon>Syntrophobacterales</taxon>
        <taxon>Thermodesulforhabdaceae</taxon>
        <taxon>Thermodesulforhabdus</taxon>
    </lineage>
</organism>
<dbReference type="EMBL" id="FOUU01000009">
    <property type="protein sequence ID" value="SFM99736.1"/>
    <property type="molecule type" value="Genomic_DNA"/>
</dbReference>
<dbReference type="RefSeq" id="WP_177193632.1">
    <property type="nucleotide sequence ID" value="NZ_FOUU01000009.1"/>
</dbReference>
<evidence type="ECO:0000256" key="6">
    <source>
        <dbReference type="ARBA" id="ARBA00045869"/>
    </source>
</evidence>